<accession>A0A2V5HYK2</accession>
<evidence type="ECO:0000313" key="2">
    <source>
        <dbReference type="Proteomes" id="UP000248817"/>
    </source>
</evidence>
<sequence>MYLRSILYSAPQLRCGEGDELGSKPADVPPTREECVRACYRCLRAGLVCSLVASAAGETYCVRCRTHKRGPSGCTPSLVDKSLKDVVVALTRAVAAGEAKEVERLLYIYRDKCIRFKLRIFCPPWTPRLRPQHRLIFRCLGLAARALAAGRVLSAWVLAGVPPFAFWEGLGWGFVLRGWWRV</sequence>
<dbReference type="Proteomes" id="UP000248817">
    <property type="component" value="Unassembled WGS sequence"/>
</dbReference>
<dbReference type="EMBL" id="KZ825529">
    <property type="protein sequence ID" value="PYI29579.1"/>
    <property type="molecule type" value="Genomic_DNA"/>
</dbReference>
<protein>
    <submittedName>
        <fullName evidence="1">Uncharacterized protein</fullName>
    </submittedName>
</protein>
<name>A0A2V5HYK2_9EURO</name>
<keyword evidence="2" id="KW-1185">Reference proteome</keyword>
<dbReference type="AlphaFoldDB" id="A0A2V5HYK2"/>
<organism evidence="1 2">
    <name type="scientific">Aspergillus indologenus CBS 114.80</name>
    <dbReference type="NCBI Taxonomy" id="1450541"/>
    <lineage>
        <taxon>Eukaryota</taxon>
        <taxon>Fungi</taxon>
        <taxon>Dikarya</taxon>
        <taxon>Ascomycota</taxon>
        <taxon>Pezizomycotina</taxon>
        <taxon>Eurotiomycetes</taxon>
        <taxon>Eurotiomycetidae</taxon>
        <taxon>Eurotiales</taxon>
        <taxon>Aspergillaceae</taxon>
        <taxon>Aspergillus</taxon>
        <taxon>Aspergillus subgen. Circumdati</taxon>
    </lineage>
</organism>
<gene>
    <name evidence="1" type="ORF">BP00DRAFT_230189</name>
</gene>
<proteinExistence type="predicted"/>
<evidence type="ECO:0000313" key="1">
    <source>
        <dbReference type="EMBL" id="PYI29579.1"/>
    </source>
</evidence>
<reference evidence="1 2" key="1">
    <citation type="submission" date="2018-02" db="EMBL/GenBank/DDBJ databases">
        <title>The genomes of Aspergillus section Nigri reveals drivers in fungal speciation.</title>
        <authorList>
            <consortium name="DOE Joint Genome Institute"/>
            <person name="Vesth T.C."/>
            <person name="Nybo J."/>
            <person name="Theobald S."/>
            <person name="Brandl J."/>
            <person name="Frisvad J.C."/>
            <person name="Nielsen K.F."/>
            <person name="Lyhne E.K."/>
            <person name="Kogle M.E."/>
            <person name="Kuo A."/>
            <person name="Riley R."/>
            <person name="Clum A."/>
            <person name="Nolan M."/>
            <person name="Lipzen A."/>
            <person name="Salamov A."/>
            <person name="Henrissat B."/>
            <person name="Wiebenga A."/>
            <person name="De vries R.P."/>
            <person name="Grigoriev I.V."/>
            <person name="Mortensen U.H."/>
            <person name="Andersen M.R."/>
            <person name="Baker S.E."/>
        </authorList>
    </citation>
    <scope>NUCLEOTIDE SEQUENCE [LARGE SCALE GENOMIC DNA]</scope>
    <source>
        <strain evidence="1 2">CBS 114.80</strain>
    </source>
</reference>